<dbReference type="EMBL" id="LKCW01000075">
    <property type="protein sequence ID" value="KPM40857.1"/>
    <property type="molecule type" value="Genomic_DNA"/>
</dbReference>
<dbReference type="GO" id="GO:0008115">
    <property type="term" value="F:sarcosine oxidase activity"/>
    <property type="evidence" value="ECO:0007669"/>
    <property type="project" value="TreeGrafter"/>
</dbReference>
<dbReference type="PANTHER" id="PTHR10961">
    <property type="entry name" value="PEROXISOMAL SARCOSINE OXIDASE"/>
    <property type="match status" value="1"/>
</dbReference>
<dbReference type="GO" id="GO:0051698">
    <property type="term" value="F:saccharopine oxidase activity"/>
    <property type="evidence" value="ECO:0007669"/>
    <property type="project" value="TreeGrafter"/>
</dbReference>
<dbReference type="OrthoDB" id="2219495at2759"/>
<evidence type="ECO:0008006" key="7">
    <source>
        <dbReference type="Google" id="ProtNLM"/>
    </source>
</evidence>
<dbReference type="Proteomes" id="UP000050424">
    <property type="component" value="Unassembled WGS sequence"/>
</dbReference>
<keyword evidence="6" id="KW-1185">Reference proteome</keyword>
<evidence type="ECO:0000256" key="2">
    <source>
        <dbReference type="ARBA" id="ARBA00022630"/>
    </source>
</evidence>
<dbReference type="Gene3D" id="3.50.50.60">
    <property type="entry name" value="FAD/NAD(P)-binding domain"/>
    <property type="match status" value="2"/>
</dbReference>
<reference evidence="5 6" key="1">
    <citation type="submission" date="2015-09" db="EMBL/GenBank/DDBJ databases">
        <title>Draft genome of a European isolate of the apple canker pathogen Neonectria ditissima.</title>
        <authorList>
            <person name="Gomez-Cortecero A."/>
            <person name="Harrison R.J."/>
            <person name="Armitage A.D."/>
        </authorList>
    </citation>
    <scope>NUCLEOTIDE SEQUENCE [LARGE SCALE GENOMIC DNA]</scope>
    <source>
        <strain evidence="5 6">R09/05</strain>
    </source>
</reference>
<organism evidence="5 6">
    <name type="scientific">Neonectria ditissima</name>
    <dbReference type="NCBI Taxonomy" id="78410"/>
    <lineage>
        <taxon>Eukaryota</taxon>
        <taxon>Fungi</taxon>
        <taxon>Dikarya</taxon>
        <taxon>Ascomycota</taxon>
        <taxon>Pezizomycotina</taxon>
        <taxon>Sordariomycetes</taxon>
        <taxon>Hypocreomycetidae</taxon>
        <taxon>Hypocreales</taxon>
        <taxon>Nectriaceae</taxon>
        <taxon>Neonectria</taxon>
    </lineage>
</organism>
<dbReference type="AlphaFoldDB" id="A0A0P7BKK9"/>
<keyword evidence="4" id="KW-0560">Oxidoreductase</keyword>
<dbReference type="InterPro" id="IPR045170">
    <property type="entry name" value="MTOX"/>
</dbReference>
<evidence type="ECO:0000313" key="5">
    <source>
        <dbReference type="EMBL" id="KPM40857.1"/>
    </source>
</evidence>
<keyword evidence="2" id="KW-0285">Flavoprotein</keyword>
<sequence>MDAPILIIGAGTFGLSTALDLPQNGYQNITVLDRASEIPSPYSAGCDLNKIKSPFFAPFYKETGRVVATSGSAENKARSSLSKSFSSIEHHPGFPAGSFQPIGAGQDVRSLVSQLKGAGMDSWTGYLNKYGGYARAGRAMAKMHGECERLGVHFILGEEQGQAASLLFRGKRCVGVRTASGEEHRASHTILCLGAHIARLLPLIAPQIVAKAWSVAHLQLSPEQAKSIAGIPVVDYVPNTDSRSLLVVSGDSGHAFKMLPVIGNWVRQVLEKGTQELDRWKWKVTPDGDTNDIHWIVGSVRDVKDVADWVPEYDTAQKTVGSRR</sequence>
<name>A0A0P7BKK9_9HYPO</name>
<dbReference type="SUPFAM" id="SSF51905">
    <property type="entry name" value="FAD/NAD(P)-binding domain"/>
    <property type="match status" value="1"/>
</dbReference>
<accession>A0A0P7BKK9</accession>
<dbReference type="InterPro" id="IPR036188">
    <property type="entry name" value="FAD/NAD-bd_sf"/>
</dbReference>
<gene>
    <name evidence="5" type="ORF">AK830_g5685</name>
</gene>
<comment type="cofactor">
    <cofactor evidence="1">
        <name>FAD</name>
        <dbReference type="ChEBI" id="CHEBI:57692"/>
    </cofactor>
</comment>
<dbReference type="GO" id="GO:0050660">
    <property type="term" value="F:flavin adenine dinucleotide binding"/>
    <property type="evidence" value="ECO:0007669"/>
    <property type="project" value="InterPro"/>
</dbReference>
<comment type="caution">
    <text evidence="5">The sequence shown here is derived from an EMBL/GenBank/DDBJ whole genome shotgun (WGS) entry which is preliminary data.</text>
</comment>
<protein>
    <recommendedName>
        <fullName evidence="7">FAD dependent oxidoreductase domain-containing protein</fullName>
    </recommendedName>
</protein>
<dbReference type="STRING" id="78410.A0A0P7BKK9"/>
<evidence type="ECO:0000256" key="4">
    <source>
        <dbReference type="ARBA" id="ARBA00023002"/>
    </source>
</evidence>
<dbReference type="PANTHER" id="PTHR10961:SF26">
    <property type="entry name" value="L-SACCHAROPINE OXIDASE"/>
    <property type="match status" value="1"/>
</dbReference>
<evidence type="ECO:0000256" key="1">
    <source>
        <dbReference type="ARBA" id="ARBA00001974"/>
    </source>
</evidence>
<evidence type="ECO:0000256" key="3">
    <source>
        <dbReference type="ARBA" id="ARBA00022827"/>
    </source>
</evidence>
<keyword evidence="3" id="KW-0274">FAD</keyword>
<proteinExistence type="predicted"/>
<evidence type="ECO:0000313" key="6">
    <source>
        <dbReference type="Proteomes" id="UP000050424"/>
    </source>
</evidence>